<comment type="caution">
    <text evidence="1">The sequence shown here is derived from an EMBL/GenBank/DDBJ whole genome shotgun (WGS) entry which is preliminary data.</text>
</comment>
<reference evidence="1 2" key="1">
    <citation type="submission" date="2015-07" db="EMBL/GenBank/DDBJ databases">
        <title>Genome sequence of Leptolinea tardivitalis DSM 16556.</title>
        <authorList>
            <person name="Hemp J."/>
            <person name="Ward L.M."/>
            <person name="Pace L.A."/>
            <person name="Fischer W.W."/>
        </authorList>
    </citation>
    <scope>NUCLEOTIDE SEQUENCE [LARGE SCALE GENOMIC DNA]</scope>
    <source>
        <strain evidence="1 2">YMTK-2</strain>
    </source>
</reference>
<organism evidence="1 2">
    <name type="scientific">Leptolinea tardivitalis</name>
    <dbReference type="NCBI Taxonomy" id="229920"/>
    <lineage>
        <taxon>Bacteria</taxon>
        <taxon>Bacillati</taxon>
        <taxon>Chloroflexota</taxon>
        <taxon>Anaerolineae</taxon>
        <taxon>Anaerolineales</taxon>
        <taxon>Anaerolineaceae</taxon>
        <taxon>Leptolinea</taxon>
    </lineage>
</organism>
<keyword evidence="2" id="KW-1185">Reference proteome</keyword>
<evidence type="ECO:0008006" key="3">
    <source>
        <dbReference type="Google" id="ProtNLM"/>
    </source>
</evidence>
<dbReference type="InterPro" id="IPR024096">
    <property type="entry name" value="NO_sig/Golgi_transp_ligand-bd"/>
</dbReference>
<sequence length="213" mass="23073">MKPIPASGLYYPNKFIRIFLLSLEDVAGQNGVKAILNMAGQSNLIGNYPPDNMEGEFDFSHYSMINAALNDLYGSKGARILSLRAGNAVFSESIGDLGNVLDTNSESYQSKSLEEKIEFGLALVRSVISGKKETSIPRTEDGCFLYSVQHCPVCWGRTTSAPECFLTAGLLQAVVRWSTNGLDFPVTQVKAHSCGDATCDYVISTTPINAAEK</sequence>
<accession>A0A0P6WX17</accession>
<evidence type="ECO:0000313" key="2">
    <source>
        <dbReference type="Proteomes" id="UP000050430"/>
    </source>
</evidence>
<protein>
    <recommendedName>
        <fullName evidence="3">4-vinyl reductase 4VR domain-containing protein</fullName>
    </recommendedName>
</protein>
<dbReference type="OrthoDB" id="152528at2"/>
<dbReference type="Gene3D" id="3.30.1380.20">
    <property type="entry name" value="Trafficking protein particle complex subunit 3"/>
    <property type="match status" value="1"/>
</dbReference>
<dbReference type="STRING" id="229920.ADM99_16485"/>
<dbReference type="EMBL" id="LGCK01000014">
    <property type="protein sequence ID" value="KPL70681.1"/>
    <property type="molecule type" value="Genomic_DNA"/>
</dbReference>
<dbReference type="RefSeq" id="WP_062422619.1">
    <property type="nucleotide sequence ID" value="NZ_BBYA01000010.1"/>
</dbReference>
<dbReference type="SUPFAM" id="SSF111126">
    <property type="entry name" value="Ligand-binding domain in the NO signalling and Golgi transport"/>
    <property type="match status" value="1"/>
</dbReference>
<gene>
    <name evidence="1" type="ORF">ADM99_16485</name>
</gene>
<dbReference type="AlphaFoldDB" id="A0A0P6WX17"/>
<evidence type="ECO:0000313" key="1">
    <source>
        <dbReference type="EMBL" id="KPL70681.1"/>
    </source>
</evidence>
<dbReference type="Proteomes" id="UP000050430">
    <property type="component" value="Unassembled WGS sequence"/>
</dbReference>
<name>A0A0P6WX17_9CHLR</name>
<proteinExistence type="predicted"/>